<evidence type="ECO:0000313" key="1">
    <source>
        <dbReference type="EMBL" id="KAJ2965661.1"/>
    </source>
</evidence>
<proteinExistence type="predicted"/>
<protein>
    <submittedName>
        <fullName evidence="1">Uncharacterized protein</fullName>
    </submittedName>
</protein>
<accession>A0ACC1MH48</accession>
<reference evidence="1" key="1">
    <citation type="submission" date="2022-10" db="EMBL/GenBank/DDBJ databases">
        <title>Genome Sequence of Xylaria curta.</title>
        <authorList>
            <person name="Buettner E."/>
        </authorList>
    </citation>
    <scope>NUCLEOTIDE SEQUENCE</scope>
    <source>
        <strain evidence="1">Babe10</strain>
    </source>
</reference>
<gene>
    <name evidence="1" type="ORF">NUW58_g10843</name>
</gene>
<dbReference type="Proteomes" id="UP001143856">
    <property type="component" value="Unassembled WGS sequence"/>
</dbReference>
<sequence length="151" mass="16490">MRNTLRSRSSLEPSARITTSSPHLPTNLSRHQRPFSSCRSLYNKKARTLPPTTTPPHKSPTSGPLADKIKALSYAQRLAMKPQPTTLYEAAPHMGFLISSYGASFFCFGSAAINSWFNVFNIPPGISSWAPVGFGVVSFVKHQAPRPNASC</sequence>
<name>A0ACC1MH48_9PEZI</name>
<comment type="caution">
    <text evidence="1">The sequence shown here is derived from an EMBL/GenBank/DDBJ whole genome shotgun (WGS) entry which is preliminary data.</text>
</comment>
<dbReference type="EMBL" id="JAPDGR010005495">
    <property type="protein sequence ID" value="KAJ2965661.1"/>
    <property type="molecule type" value="Genomic_DNA"/>
</dbReference>
<evidence type="ECO:0000313" key="2">
    <source>
        <dbReference type="Proteomes" id="UP001143856"/>
    </source>
</evidence>
<organism evidence="1 2">
    <name type="scientific">Xylaria curta</name>
    <dbReference type="NCBI Taxonomy" id="42375"/>
    <lineage>
        <taxon>Eukaryota</taxon>
        <taxon>Fungi</taxon>
        <taxon>Dikarya</taxon>
        <taxon>Ascomycota</taxon>
        <taxon>Pezizomycotina</taxon>
        <taxon>Sordariomycetes</taxon>
        <taxon>Xylariomycetidae</taxon>
        <taxon>Xylariales</taxon>
        <taxon>Xylariaceae</taxon>
        <taxon>Xylaria</taxon>
    </lineage>
</organism>
<keyword evidence="2" id="KW-1185">Reference proteome</keyword>